<reference evidence="20" key="2">
    <citation type="submission" date="2013-04" db="UniProtKB">
        <authorList>
            <consortium name="EnsemblPlants"/>
        </authorList>
    </citation>
    <scope>IDENTIFICATION</scope>
</reference>
<dbReference type="SMART" id="SM00484">
    <property type="entry name" value="XPGI"/>
    <property type="match status" value="1"/>
</dbReference>
<keyword evidence="15" id="KW-0539">Nucleus</keyword>
<dbReference type="InterPro" id="IPR037315">
    <property type="entry name" value="EXO1_H3TH"/>
</dbReference>
<proteinExistence type="inferred from homology"/>
<evidence type="ECO:0000256" key="11">
    <source>
        <dbReference type="ARBA" id="ARBA00022842"/>
    </source>
</evidence>
<dbReference type="AlphaFoldDB" id="J3L4M6"/>
<feature type="compositionally biased region" description="Polar residues" evidence="17">
    <location>
        <begin position="486"/>
        <end position="508"/>
    </location>
</feature>
<dbReference type="PRINTS" id="PR00853">
    <property type="entry name" value="XPGRADSUPER"/>
</dbReference>
<dbReference type="InterPro" id="IPR008918">
    <property type="entry name" value="HhH2"/>
</dbReference>
<dbReference type="CDD" id="cd09857">
    <property type="entry name" value="PIN_EXO1"/>
    <property type="match status" value="1"/>
</dbReference>
<reference evidence="20" key="1">
    <citation type="journal article" date="2013" name="Nat. Commun.">
        <title>Whole-genome sequencing of Oryza brachyantha reveals mechanisms underlying Oryza genome evolution.</title>
        <authorList>
            <person name="Chen J."/>
            <person name="Huang Q."/>
            <person name="Gao D."/>
            <person name="Wang J."/>
            <person name="Lang Y."/>
            <person name="Liu T."/>
            <person name="Li B."/>
            <person name="Bai Z."/>
            <person name="Luis Goicoechea J."/>
            <person name="Liang C."/>
            <person name="Chen C."/>
            <person name="Zhang W."/>
            <person name="Sun S."/>
            <person name="Liao Y."/>
            <person name="Zhang X."/>
            <person name="Yang L."/>
            <person name="Song C."/>
            <person name="Wang M."/>
            <person name="Shi J."/>
            <person name="Liu G."/>
            <person name="Liu J."/>
            <person name="Zhou H."/>
            <person name="Zhou W."/>
            <person name="Yu Q."/>
            <person name="An N."/>
            <person name="Chen Y."/>
            <person name="Cai Q."/>
            <person name="Wang B."/>
            <person name="Liu B."/>
            <person name="Min J."/>
            <person name="Huang Y."/>
            <person name="Wu H."/>
            <person name="Li Z."/>
            <person name="Zhang Y."/>
            <person name="Yin Y."/>
            <person name="Song W."/>
            <person name="Jiang J."/>
            <person name="Jackson S.A."/>
            <person name="Wing R.A."/>
            <person name="Wang J."/>
            <person name="Chen M."/>
        </authorList>
    </citation>
    <scope>NUCLEOTIDE SEQUENCE [LARGE SCALE GENOMIC DNA]</scope>
    <source>
        <strain evidence="20">cv. IRGC 101232</strain>
    </source>
</reference>
<dbReference type="Pfam" id="PF00752">
    <property type="entry name" value="XPG_N"/>
    <property type="match status" value="1"/>
</dbReference>
<dbReference type="OMA" id="RKAIWAF"/>
<dbReference type="GO" id="GO:0003677">
    <property type="term" value="F:DNA binding"/>
    <property type="evidence" value="ECO:0007669"/>
    <property type="project" value="UniProtKB-KW"/>
</dbReference>
<organism evidence="20">
    <name type="scientific">Oryza brachyantha</name>
    <name type="common">malo sina</name>
    <dbReference type="NCBI Taxonomy" id="4533"/>
    <lineage>
        <taxon>Eukaryota</taxon>
        <taxon>Viridiplantae</taxon>
        <taxon>Streptophyta</taxon>
        <taxon>Embryophyta</taxon>
        <taxon>Tracheophyta</taxon>
        <taxon>Spermatophyta</taxon>
        <taxon>Magnoliopsida</taxon>
        <taxon>Liliopsida</taxon>
        <taxon>Poales</taxon>
        <taxon>Poaceae</taxon>
        <taxon>BOP clade</taxon>
        <taxon>Oryzoideae</taxon>
        <taxon>Oryzeae</taxon>
        <taxon>Oryzinae</taxon>
        <taxon>Oryza</taxon>
    </lineage>
</organism>
<dbReference type="FunFam" id="3.40.50.1010:FF:000002">
    <property type="entry name" value="Exonuclease 1, putative"/>
    <property type="match status" value="1"/>
</dbReference>
<keyword evidence="10" id="KW-0269">Exonuclease</keyword>
<comment type="similarity">
    <text evidence="3">Belongs to the XPG/RAD2 endonuclease family. EXO1 subfamily.</text>
</comment>
<evidence type="ECO:0000313" key="20">
    <source>
        <dbReference type="EnsemblPlants" id="OB01G41820.1"/>
    </source>
</evidence>
<evidence type="ECO:0000256" key="15">
    <source>
        <dbReference type="ARBA" id="ARBA00023242"/>
    </source>
</evidence>
<dbReference type="PANTHER" id="PTHR11081">
    <property type="entry name" value="FLAP ENDONUCLEASE FAMILY MEMBER"/>
    <property type="match status" value="1"/>
</dbReference>
<evidence type="ECO:0000256" key="6">
    <source>
        <dbReference type="ARBA" id="ARBA00022723"/>
    </source>
</evidence>
<keyword evidence="9" id="KW-0378">Hydrolase</keyword>
<evidence type="ECO:0000256" key="4">
    <source>
        <dbReference type="ARBA" id="ARBA00020324"/>
    </source>
</evidence>
<feature type="compositionally biased region" description="Basic and acidic residues" evidence="17">
    <location>
        <begin position="635"/>
        <end position="644"/>
    </location>
</feature>
<feature type="compositionally biased region" description="Gly residues" evidence="17">
    <location>
        <begin position="51"/>
        <end position="66"/>
    </location>
</feature>
<evidence type="ECO:0000259" key="18">
    <source>
        <dbReference type="SMART" id="SM00484"/>
    </source>
</evidence>
<dbReference type="HOGENOM" id="CLU_008978_4_0_1"/>
<dbReference type="InterPro" id="IPR029060">
    <property type="entry name" value="PIN-like_dom_sf"/>
</dbReference>
<dbReference type="FunFam" id="1.10.150.20:FF:000011">
    <property type="entry name" value="exonuclease 1"/>
    <property type="match status" value="1"/>
</dbReference>
<dbReference type="Pfam" id="PF00867">
    <property type="entry name" value="XPG_I"/>
    <property type="match status" value="1"/>
</dbReference>
<protein>
    <recommendedName>
        <fullName evidence="4">Exonuclease 1</fullName>
    </recommendedName>
</protein>
<feature type="region of interest" description="Disordered" evidence="17">
    <location>
        <begin position="533"/>
        <end position="555"/>
    </location>
</feature>
<keyword evidence="14" id="KW-0234">DNA repair</keyword>
<comment type="cofactor">
    <cofactor evidence="1">
        <name>Mg(2+)</name>
        <dbReference type="ChEBI" id="CHEBI:18420"/>
    </cofactor>
</comment>
<dbReference type="GO" id="GO:0035312">
    <property type="term" value="F:5'-3' DNA exonuclease activity"/>
    <property type="evidence" value="ECO:0007669"/>
    <property type="project" value="InterPro"/>
</dbReference>
<feature type="region of interest" description="Disordered" evidence="17">
    <location>
        <begin position="142"/>
        <end position="169"/>
    </location>
</feature>
<keyword evidence="8" id="KW-0228">DNA excision</keyword>
<dbReference type="CDD" id="cd09908">
    <property type="entry name" value="H3TH_EXO1"/>
    <property type="match status" value="1"/>
</dbReference>
<keyword evidence="13" id="KW-0238">DNA-binding</keyword>
<feature type="region of interest" description="Disordered" evidence="17">
    <location>
        <begin position="841"/>
        <end position="905"/>
    </location>
</feature>
<dbReference type="eggNOG" id="KOG2518">
    <property type="taxonomic scope" value="Eukaryota"/>
</dbReference>
<keyword evidence="12" id="KW-0267">Excision nuclease</keyword>
<keyword evidence="7" id="KW-0227">DNA damage</keyword>
<evidence type="ECO:0000256" key="12">
    <source>
        <dbReference type="ARBA" id="ARBA00022881"/>
    </source>
</evidence>
<keyword evidence="6" id="KW-0479">Metal-binding</keyword>
<feature type="compositionally biased region" description="Basic and acidic residues" evidence="17">
    <location>
        <begin position="144"/>
        <end position="168"/>
    </location>
</feature>
<evidence type="ECO:0000256" key="1">
    <source>
        <dbReference type="ARBA" id="ARBA00001946"/>
    </source>
</evidence>
<dbReference type="Gene3D" id="3.40.50.1010">
    <property type="entry name" value="5'-nuclease"/>
    <property type="match status" value="1"/>
</dbReference>
<dbReference type="PANTHER" id="PTHR11081:SF65">
    <property type="entry name" value="DNA DAMAGE-INDUCIBLE PROTEIN DIN7-RELATED"/>
    <property type="match status" value="1"/>
</dbReference>
<dbReference type="STRING" id="4533.J3L4M6"/>
<evidence type="ECO:0000256" key="5">
    <source>
        <dbReference type="ARBA" id="ARBA00022722"/>
    </source>
</evidence>
<dbReference type="SMART" id="SM00485">
    <property type="entry name" value="XPGN"/>
    <property type="match status" value="1"/>
</dbReference>
<dbReference type="SUPFAM" id="SSF88723">
    <property type="entry name" value="PIN domain-like"/>
    <property type="match status" value="1"/>
</dbReference>
<evidence type="ECO:0000256" key="10">
    <source>
        <dbReference type="ARBA" id="ARBA00022839"/>
    </source>
</evidence>
<feature type="region of interest" description="Disordered" evidence="17">
    <location>
        <begin position="459"/>
        <end position="508"/>
    </location>
</feature>
<feature type="region of interest" description="Disordered" evidence="17">
    <location>
        <begin position="635"/>
        <end position="656"/>
    </location>
</feature>
<dbReference type="GO" id="GO:0017108">
    <property type="term" value="F:5'-flap endonuclease activity"/>
    <property type="evidence" value="ECO:0007669"/>
    <property type="project" value="TreeGrafter"/>
</dbReference>
<dbReference type="PROSITE" id="PS00841">
    <property type="entry name" value="XPG_1"/>
    <property type="match status" value="1"/>
</dbReference>
<evidence type="ECO:0000256" key="3">
    <source>
        <dbReference type="ARBA" id="ARBA00010563"/>
    </source>
</evidence>
<feature type="domain" description="XPG-I" evidence="18">
    <location>
        <begin position="202"/>
        <end position="268"/>
    </location>
</feature>
<keyword evidence="11" id="KW-0460">Magnesium</keyword>
<evidence type="ECO:0000313" key="21">
    <source>
        <dbReference type="Proteomes" id="UP000006038"/>
    </source>
</evidence>
<dbReference type="InterPro" id="IPR036279">
    <property type="entry name" value="5-3_exonuclease_C_sf"/>
</dbReference>
<evidence type="ECO:0000256" key="16">
    <source>
        <dbReference type="ARBA" id="ARBA00060210"/>
    </source>
</evidence>
<sequence length="905" mass="99651">MAEPTVRIASRMGPTWGRASANSRAAPSIRPLASRPPPLFSISKKKTTSRGRGGGGGGGGERGGGDVPQLKSIMAPIGVEALKGQTVAVDTYSWLHKGALSCGDRLCKGLPTTRHIEYCMHRVNMLRHHGVKPILVFDGGHLPMKGDQETKRERSRKENLERAKEHESAGNSRGAFECYQKAVDITPRIAFELIQVLKQEKVDYIVAPYEADAQMTFLSVNKLVDAVITEDSDLIPFGCSRIIFKMDKFGQGVEFQITRLERSRELDFNGFTKQMLLEMCILSGCDYLPSLPGMGVKRAHALIQKLKSHEKVIKHLRYSAVSVPPQYEENFRKAIWAFQFQRVYDPVTEDIVHLSGIPHGNSEDLDFLGPYPCQPYLYTVAKGIALGNIDPITKEPFEAKPESSAPAFYKVHPIRESVVRSNETNGKKKLDLPVQRNVLTNYFCLASLEAKRKFRAPKVTPKQQMLNGSLSSPRIEGCGTPDSIEDTSLPSNNIQASQCSSENFSSGTPLDDSINTASQCSERVRFDFSWDDSASASPQCTSHDIGSDPSEDPDIEDTKVEVNYLNRRTIPAGSCLEGTLPEISDPFLDSQNTEPSRAAPHCAEKSNVASANRNITVKSSYFKTVNKRLYKNQGEDKVHDEGNRETGNCTLPGDQLRSSGGILKRRKFSYPQNFEDEMFQPTSPNESLPVIDQGCDNDSLDSTDTNAEGKFGCNVSHVNKYSGIAEKSMDKFAALISSFRYAGSRASGLRAPLKDVKNTLSVRSALRPPEQGFSCTAKKTTRVPPLQCRFSSDATNTTDAPDLSTFAYRPKSTAFCHPDQRKVTHKAADADDGPPDLRSFAYAPTISTTSPLDQSKRTSKAMCSTESPPDLSTFAYKPMQSAARRSDGSRFSDAPLKAARRTSRS</sequence>
<dbReference type="EnsemblPlants" id="OB01G41820.1">
    <property type="protein sequence ID" value="OB01G41820.1"/>
    <property type="gene ID" value="OB01G41820"/>
</dbReference>
<evidence type="ECO:0000256" key="9">
    <source>
        <dbReference type="ARBA" id="ARBA00022801"/>
    </source>
</evidence>
<dbReference type="Gene3D" id="1.10.150.20">
    <property type="entry name" value="5' to 3' exonuclease, C-terminal subdomain"/>
    <property type="match status" value="1"/>
</dbReference>
<comment type="subcellular location">
    <subcellularLocation>
        <location evidence="2">Nucleus</location>
    </subcellularLocation>
</comment>
<feature type="region of interest" description="Disordered" evidence="17">
    <location>
        <begin position="1"/>
        <end position="67"/>
    </location>
</feature>
<dbReference type="InterPro" id="IPR044752">
    <property type="entry name" value="PIN-like_EXO1"/>
</dbReference>
<evidence type="ECO:0000256" key="13">
    <source>
        <dbReference type="ARBA" id="ARBA00023125"/>
    </source>
</evidence>
<comment type="function">
    <text evidence="16">Putative 5'-&gt;3' double-stranded DNA exonuclease which may also contain a cryptic 3'-&gt;5' double-stranded DNA exonuclease activity. May be involved in DNA mismatch repair (MMR).</text>
</comment>
<keyword evidence="21" id="KW-1185">Reference proteome</keyword>
<feature type="compositionally biased region" description="Polar residues" evidence="17">
    <location>
        <begin position="461"/>
        <end position="472"/>
    </location>
</feature>
<evidence type="ECO:0000256" key="7">
    <source>
        <dbReference type="ARBA" id="ARBA00022763"/>
    </source>
</evidence>
<dbReference type="InterPro" id="IPR006086">
    <property type="entry name" value="XPG-I_dom"/>
</dbReference>
<evidence type="ECO:0000256" key="17">
    <source>
        <dbReference type="SAM" id="MobiDB-lite"/>
    </source>
</evidence>
<dbReference type="GO" id="GO:0006281">
    <property type="term" value="P:DNA repair"/>
    <property type="evidence" value="ECO:0007669"/>
    <property type="project" value="UniProtKB-KW"/>
</dbReference>
<evidence type="ECO:0000256" key="8">
    <source>
        <dbReference type="ARBA" id="ARBA00022769"/>
    </source>
</evidence>
<dbReference type="Proteomes" id="UP000006038">
    <property type="component" value="Chromosome 1"/>
</dbReference>
<dbReference type="SUPFAM" id="SSF47807">
    <property type="entry name" value="5' to 3' exonuclease, C-terminal subdomain"/>
    <property type="match status" value="1"/>
</dbReference>
<evidence type="ECO:0000259" key="19">
    <source>
        <dbReference type="SMART" id="SM00485"/>
    </source>
</evidence>
<name>J3L4M6_ORYBR</name>
<dbReference type="Gramene" id="OB01G41820.1">
    <property type="protein sequence ID" value="OB01G41820.1"/>
    <property type="gene ID" value="OB01G41820"/>
</dbReference>
<keyword evidence="5" id="KW-0540">Nuclease</keyword>
<dbReference type="GO" id="GO:0046872">
    <property type="term" value="F:metal ion binding"/>
    <property type="evidence" value="ECO:0007669"/>
    <property type="project" value="UniProtKB-KW"/>
</dbReference>
<dbReference type="GO" id="GO:0005634">
    <property type="term" value="C:nucleus"/>
    <property type="evidence" value="ECO:0007669"/>
    <property type="project" value="UniProtKB-SubCell"/>
</dbReference>
<dbReference type="InterPro" id="IPR019974">
    <property type="entry name" value="XPG_CS"/>
</dbReference>
<evidence type="ECO:0000256" key="2">
    <source>
        <dbReference type="ARBA" id="ARBA00004123"/>
    </source>
</evidence>
<dbReference type="InterPro" id="IPR006084">
    <property type="entry name" value="XPG/Rad2"/>
</dbReference>
<feature type="domain" description="XPG N-terminal" evidence="19">
    <location>
        <begin position="67"/>
        <end position="159"/>
    </location>
</feature>
<dbReference type="InterPro" id="IPR006085">
    <property type="entry name" value="XPG_DNA_repair_N"/>
</dbReference>
<dbReference type="SMART" id="SM00279">
    <property type="entry name" value="HhH2"/>
    <property type="match status" value="1"/>
</dbReference>
<evidence type="ECO:0000256" key="14">
    <source>
        <dbReference type="ARBA" id="ARBA00023204"/>
    </source>
</evidence>
<accession>J3L4M6</accession>